<dbReference type="AlphaFoldDB" id="A0A195EUC3"/>
<accession>A0A195EUC3</accession>
<keyword evidence="4" id="KW-1185">Reference proteome</keyword>
<protein>
    <submittedName>
        <fullName evidence="3">Uncharacterized protein</fullName>
    </submittedName>
</protein>
<evidence type="ECO:0000313" key="3">
    <source>
        <dbReference type="EMBL" id="KYN31756.1"/>
    </source>
</evidence>
<proteinExistence type="predicted"/>
<evidence type="ECO:0000313" key="4">
    <source>
        <dbReference type="Proteomes" id="UP000078541"/>
    </source>
</evidence>
<sequence>PGFLHLVALPLASIAQFADTSLSIGWVGERRRSRERVRDRGTERSSFCIRSVPPTRTVRERFQPADGDRLKRGVYLTSFGAKEAAGCLLSGQSKPVTRNGTVDGDPPTPAGATSPLKFNLAGRSGAADRSTRPVRPTGPSAALFLPLLLETREQTKWTLDAHKPPFEASSWRTNGNNGDGDDDGDASFSPPEAFICERNSESDRFVILRPRGSSFCLARILIILPIPLADIAKTSLTSSVSRVIRQQNTERFRQFRPNISKTDTSPILICILGAPADEIPHPARPSASQVLGDVKAGRLDWRGRQALIINTQGGACQSGGQGIHSCFSSGRPAGKRDETAASEGGG</sequence>
<gene>
    <name evidence="3" type="ORF">ALC56_13895</name>
</gene>
<feature type="non-terminal residue" evidence="3">
    <location>
        <position position="1"/>
    </location>
</feature>
<keyword evidence="2" id="KW-0732">Signal</keyword>
<dbReference type="Proteomes" id="UP000078541">
    <property type="component" value="Unassembled WGS sequence"/>
</dbReference>
<feature type="signal peptide" evidence="2">
    <location>
        <begin position="1"/>
        <end position="20"/>
    </location>
</feature>
<reference evidence="3 4" key="1">
    <citation type="submission" date="2016-03" db="EMBL/GenBank/DDBJ databases">
        <title>Trachymyrmex septentrionalis WGS genome.</title>
        <authorList>
            <person name="Nygaard S."/>
            <person name="Hu H."/>
            <person name="Boomsma J."/>
            <person name="Zhang G."/>
        </authorList>
    </citation>
    <scope>NUCLEOTIDE SEQUENCE [LARGE SCALE GENOMIC DNA]</scope>
    <source>
        <strain evidence="3">Tsep2-gDNA-1</strain>
        <tissue evidence="3">Whole body</tissue>
    </source>
</reference>
<dbReference type="EMBL" id="KQ981965">
    <property type="protein sequence ID" value="KYN31756.1"/>
    <property type="molecule type" value="Genomic_DNA"/>
</dbReference>
<organism evidence="3 4">
    <name type="scientific">Trachymyrmex septentrionalis</name>
    <dbReference type="NCBI Taxonomy" id="34720"/>
    <lineage>
        <taxon>Eukaryota</taxon>
        <taxon>Metazoa</taxon>
        <taxon>Ecdysozoa</taxon>
        <taxon>Arthropoda</taxon>
        <taxon>Hexapoda</taxon>
        <taxon>Insecta</taxon>
        <taxon>Pterygota</taxon>
        <taxon>Neoptera</taxon>
        <taxon>Endopterygota</taxon>
        <taxon>Hymenoptera</taxon>
        <taxon>Apocrita</taxon>
        <taxon>Aculeata</taxon>
        <taxon>Formicoidea</taxon>
        <taxon>Formicidae</taxon>
        <taxon>Myrmicinae</taxon>
        <taxon>Trachymyrmex</taxon>
    </lineage>
</organism>
<feature type="chain" id="PRO_5008271022" evidence="2">
    <location>
        <begin position="21"/>
        <end position="346"/>
    </location>
</feature>
<feature type="region of interest" description="Disordered" evidence="1">
    <location>
        <begin position="327"/>
        <end position="346"/>
    </location>
</feature>
<evidence type="ECO:0000256" key="2">
    <source>
        <dbReference type="SAM" id="SignalP"/>
    </source>
</evidence>
<feature type="region of interest" description="Disordered" evidence="1">
    <location>
        <begin position="164"/>
        <end position="190"/>
    </location>
</feature>
<evidence type="ECO:0000256" key="1">
    <source>
        <dbReference type="SAM" id="MobiDB-lite"/>
    </source>
</evidence>
<feature type="region of interest" description="Disordered" evidence="1">
    <location>
        <begin position="95"/>
        <end position="136"/>
    </location>
</feature>
<name>A0A195EUC3_9HYME</name>